<organism evidence="9 10">
    <name type="scientific">Petrachloros mirabilis ULC683</name>
    <dbReference type="NCBI Taxonomy" id="2781853"/>
    <lineage>
        <taxon>Bacteria</taxon>
        <taxon>Bacillati</taxon>
        <taxon>Cyanobacteriota</taxon>
        <taxon>Cyanophyceae</taxon>
        <taxon>Synechococcales</taxon>
        <taxon>Petrachlorosaceae</taxon>
        <taxon>Petrachloros</taxon>
        <taxon>Petrachloros mirabilis</taxon>
    </lineage>
</organism>
<gene>
    <name evidence="9" type="ORF">GS597_17885</name>
</gene>
<comment type="similarity">
    <text evidence="2 6">Belongs to the FAD-dependent glycerol-3-phosphate dehydrogenase family.</text>
</comment>
<keyword evidence="4" id="KW-0274">FAD</keyword>
<dbReference type="Gene3D" id="3.50.50.60">
    <property type="entry name" value="FAD/NAD(P)-binding domain"/>
    <property type="match status" value="1"/>
</dbReference>
<evidence type="ECO:0000256" key="3">
    <source>
        <dbReference type="ARBA" id="ARBA00022630"/>
    </source>
</evidence>
<reference evidence="9" key="1">
    <citation type="submission" date="2019-12" db="EMBL/GenBank/DDBJ databases">
        <title>High-Quality draft genome sequences of three cyanobacteria isolated from the limestone walls of the Old Cathedral of Coimbra.</title>
        <authorList>
            <person name="Tiago I."/>
            <person name="Soares F."/>
            <person name="Portugal A."/>
        </authorList>
    </citation>
    <scope>NUCLEOTIDE SEQUENCE [LARGE SCALE GENOMIC DNA]</scope>
    <source>
        <strain evidence="9">C</strain>
    </source>
</reference>
<keyword evidence="5 6" id="KW-0560">Oxidoreductase</keyword>
<evidence type="ECO:0000256" key="6">
    <source>
        <dbReference type="RuleBase" id="RU361217"/>
    </source>
</evidence>
<accession>A0A8K2A0R0</accession>
<feature type="domain" description="Alpha-glycerophosphate oxidase C-terminal" evidence="8">
    <location>
        <begin position="402"/>
        <end position="524"/>
    </location>
</feature>
<evidence type="ECO:0000256" key="2">
    <source>
        <dbReference type="ARBA" id="ARBA00007330"/>
    </source>
</evidence>
<name>A0A8K2A0R0_9CYAN</name>
<dbReference type="Gene3D" id="3.30.9.10">
    <property type="entry name" value="D-Amino Acid Oxidase, subunit A, domain 2"/>
    <property type="match status" value="1"/>
</dbReference>
<dbReference type="GO" id="GO:0009331">
    <property type="term" value="C:glycerol-3-phosphate dehydrogenase (FAD) complex"/>
    <property type="evidence" value="ECO:0007669"/>
    <property type="project" value="UniProtKB-UniRule"/>
</dbReference>
<dbReference type="InterPro" id="IPR036188">
    <property type="entry name" value="FAD/NAD-bd_sf"/>
</dbReference>
<dbReference type="InterPro" id="IPR031656">
    <property type="entry name" value="DAO_C"/>
</dbReference>
<protein>
    <recommendedName>
        <fullName evidence="6">Glycerol-3-phosphate dehydrogenase</fullName>
        <ecNumber evidence="6">1.1.5.3</ecNumber>
    </recommendedName>
</protein>
<sequence length="554" mass="61550">MPDLHAIQNTAYDLIIIGGGINGVGVARDAALRGLKTLLIEKGDFGSGTTSWSSRLIHGGLRYLEYFEFKLVRESLREREILLKTAPHLVQPIQMTIPIYGSGSRSYWEIQAGMILYDMLSFDKTLPAHRMLSPQKVSQLFRAANPSNLKGAAQFYDGQVVYAERLCLETLLSAQAAGATVLNYAQVVDLQVASNRITQLTGQMVHGGETFTVQGHEQTVVVNTAGPWVDQVLGLGKDIHAERKIGGTKGSHIIVDPFPGAPATAFYAEAAADGRPFFILPWQRQYLIGTTDHRYDGKLDHIKADNAEIDYLLAETNHIFPCAQLGRQDVRFTYSGVRPLPYSADEKPSSITRDHILFDHRREGVHNLISLIGGKLTTFRQVGEEMVEAVFRKQGRTAPPSPTRKQPLPGAIDLNDPQIEATLVEYRSRLPRATLYHLFTVYGRRATEVLAWVDQYPDLAEPIVPSLPDIKAQVVMAVESEFAQTLVDICRRRTLLAMQADYGFAALPSVTETLKTYCGWSQAECDRAIHEYRQYMEVNCLPDYALATAATVSE</sequence>
<dbReference type="Pfam" id="PF16901">
    <property type="entry name" value="DAO_C"/>
    <property type="match status" value="1"/>
</dbReference>
<dbReference type="GO" id="GO:0004368">
    <property type="term" value="F:glycerol-3-phosphate dehydrogenase (quinone) activity"/>
    <property type="evidence" value="ECO:0007669"/>
    <property type="project" value="UniProtKB-EC"/>
</dbReference>
<keyword evidence="3 6" id="KW-0285">Flavoprotein</keyword>
<comment type="caution">
    <text evidence="9">The sequence shown here is derived from an EMBL/GenBank/DDBJ whole genome shotgun (WGS) entry which is preliminary data.</text>
</comment>
<dbReference type="Pfam" id="PF01266">
    <property type="entry name" value="DAO"/>
    <property type="match status" value="1"/>
</dbReference>
<dbReference type="RefSeq" id="WP_161826814.1">
    <property type="nucleotide sequence ID" value="NZ_WVIC01000048.1"/>
</dbReference>
<evidence type="ECO:0000256" key="5">
    <source>
        <dbReference type="ARBA" id="ARBA00023002"/>
    </source>
</evidence>
<dbReference type="InterPro" id="IPR006076">
    <property type="entry name" value="FAD-dep_OxRdtase"/>
</dbReference>
<evidence type="ECO:0000313" key="10">
    <source>
        <dbReference type="Proteomes" id="UP000607397"/>
    </source>
</evidence>
<dbReference type="NCBIfam" id="NF008899">
    <property type="entry name" value="PRK12266.1"/>
    <property type="match status" value="1"/>
</dbReference>
<evidence type="ECO:0000256" key="1">
    <source>
        <dbReference type="ARBA" id="ARBA00001974"/>
    </source>
</evidence>
<keyword evidence="10" id="KW-1185">Reference proteome</keyword>
<dbReference type="GO" id="GO:0046168">
    <property type="term" value="P:glycerol-3-phosphate catabolic process"/>
    <property type="evidence" value="ECO:0007669"/>
    <property type="project" value="TreeGrafter"/>
</dbReference>
<dbReference type="SUPFAM" id="SSF51905">
    <property type="entry name" value="FAD/NAD(P)-binding domain"/>
    <property type="match status" value="1"/>
</dbReference>
<dbReference type="PRINTS" id="PR01001">
    <property type="entry name" value="FADG3PDH"/>
</dbReference>
<dbReference type="PROSITE" id="PS00977">
    <property type="entry name" value="FAD_G3PDH_1"/>
    <property type="match status" value="1"/>
</dbReference>
<evidence type="ECO:0000256" key="4">
    <source>
        <dbReference type="ARBA" id="ARBA00022827"/>
    </source>
</evidence>
<dbReference type="InterPro" id="IPR038299">
    <property type="entry name" value="DAO_C_sf"/>
</dbReference>
<dbReference type="EMBL" id="WVIC01000048">
    <property type="protein sequence ID" value="NCJ08343.1"/>
    <property type="molecule type" value="Genomic_DNA"/>
</dbReference>
<dbReference type="Gene3D" id="1.10.8.870">
    <property type="entry name" value="Alpha-glycerophosphate oxidase, cap domain"/>
    <property type="match status" value="1"/>
</dbReference>
<dbReference type="NCBIfam" id="NF009906">
    <property type="entry name" value="PRK13369.1"/>
    <property type="match status" value="1"/>
</dbReference>
<dbReference type="InterPro" id="IPR000447">
    <property type="entry name" value="G3P_DH_FAD-dep"/>
</dbReference>
<dbReference type="PANTHER" id="PTHR11985:SF15">
    <property type="entry name" value="GLYCEROL-3-PHOSPHATE DEHYDROGENASE, MITOCHONDRIAL"/>
    <property type="match status" value="1"/>
</dbReference>
<comment type="cofactor">
    <cofactor evidence="1 6">
        <name>FAD</name>
        <dbReference type="ChEBI" id="CHEBI:57692"/>
    </cofactor>
</comment>
<dbReference type="Proteomes" id="UP000607397">
    <property type="component" value="Unassembled WGS sequence"/>
</dbReference>
<evidence type="ECO:0000313" key="9">
    <source>
        <dbReference type="EMBL" id="NCJ08343.1"/>
    </source>
</evidence>
<feature type="domain" description="FAD dependent oxidoreductase" evidence="7">
    <location>
        <begin position="13"/>
        <end position="349"/>
    </location>
</feature>
<evidence type="ECO:0000259" key="8">
    <source>
        <dbReference type="Pfam" id="PF16901"/>
    </source>
</evidence>
<dbReference type="PANTHER" id="PTHR11985">
    <property type="entry name" value="GLYCEROL-3-PHOSPHATE DEHYDROGENASE"/>
    <property type="match status" value="1"/>
</dbReference>
<evidence type="ECO:0000259" key="7">
    <source>
        <dbReference type="Pfam" id="PF01266"/>
    </source>
</evidence>
<dbReference type="EC" id="1.1.5.3" evidence="6"/>
<comment type="catalytic activity">
    <reaction evidence="6">
        <text>a quinone + sn-glycerol 3-phosphate = dihydroxyacetone phosphate + a quinol</text>
        <dbReference type="Rhea" id="RHEA:18977"/>
        <dbReference type="ChEBI" id="CHEBI:24646"/>
        <dbReference type="ChEBI" id="CHEBI:57597"/>
        <dbReference type="ChEBI" id="CHEBI:57642"/>
        <dbReference type="ChEBI" id="CHEBI:132124"/>
        <dbReference type="EC" id="1.1.5.3"/>
    </reaction>
</comment>
<dbReference type="AlphaFoldDB" id="A0A8K2A0R0"/>
<proteinExistence type="inferred from homology"/>